<organism evidence="6 7">
    <name type="scientific">Xylella fastidiosa (strain 9a5c)</name>
    <dbReference type="NCBI Taxonomy" id="160492"/>
    <lineage>
        <taxon>Bacteria</taxon>
        <taxon>Pseudomonadati</taxon>
        <taxon>Pseudomonadota</taxon>
        <taxon>Gammaproteobacteria</taxon>
        <taxon>Lysobacterales</taxon>
        <taxon>Lysobacteraceae</taxon>
        <taxon>Xylella</taxon>
    </lineage>
</organism>
<evidence type="ECO:0000256" key="3">
    <source>
        <dbReference type="ARBA" id="ARBA00023125"/>
    </source>
</evidence>
<dbReference type="GO" id="GO:0006351">
    <property type="term" value="P:DNA-templated transcription"/>
    <property type="evidence" value="ECO:0007669"/>
    <property type="project" value="TreeGrafter"/>
</dbReference>
<dbReference type="FunFam" id="3.40.190.290:FF:000012">
    <property type="entry name" value="Transcriptional regulator, LysR family"/>
    <property type="match status" value="1"/>
</dbReference>
<dbReference type="GO" id="GO:0043565">
    <property type="term" value="F:sequence-specific DNA binding"/>
    <property type="evidence" value="ECO:0007669"/>
    <property type="project" value="TreeGrafter"/>
</dbReference>
<dbReference type="EMBL" id="AE003849">
    <property type="protein sequence ID" value="AAF84577.1"/>
    <property type="molecule type" value="Genomic_DNA"/>
</dbReference>
<dbReference type="eggNOG" id="COG0583">
    <property type="taxonomic scope" value="Bacteria"/>
</dbReference>
<dbReference type="GO" id="GO:0003700">
    <property type="term" value="F:DNA-binding transcription factor activity"/>
    <property type="evidence" value="ECO:0007669"/>
    <property type="project" value="InterPro"/>
</dbReference>
<evidence type="ECO:0000256" key="2">
    <source>
        <dbReference type="ARBA" id="ARBA00023015"/>
    </source>
</evidence>
<proteinExistence type="inferred from homology"/>
<keyword evidence="3" id="KW-0238">DNA-binding</keyword>
<dbReference type="PANTHER" id="PTHR30537">
    <property type="entry name" value="HTH-TYPE TRANSCRIPTIONAL REGULATOR"/>
    <property type="match status" value="1"/>
</dbReference>
<dbReference type="PANTHER" id="PTHR30537:SF1">
    <property type="entry name" value="HTH-TYPE TRANSCRIPTIONAL REGULATOR PGRR"/>
    <property type="match status" value="1"/>
</dbReference>
<sequence length="313" mass="34662">MAEKIVKSTYNGAENSPMPKENLNDLQAFVAVARARSFTRAAAQLGLSRSALSHAMLALEARLGVRLLTRTTRSVSTTEAGARLLDAVAPRLDEIELELGSLSAARDKPAGTVRITAHDHAISTVLWPRLLPLLRDYPDVHLEFSVDYAFTDIAAHRFDAGVRIGDRVDKDMIAVRIAPDLLMAVAASPEYLAGRPHPRTPHELTEHRCINLRLPTHGGLYAWDFEKDGEAVNVRVGGQTTFNNTFLMLQAALDGMGFAFVPLDTMQAHIEAGRLVPVLQDWWPTFPGYHLYYANRRQIAPALALVIEALRWR</sequence>
<name>Q9PCL0_XYLFA</name>
<dbReference type="PRINTS" id="PR00039">
    <property type="entry name" value="HTHLYSR"/>
</dbReference>
<gene>
    <name evidence="6" type="ordered locus">XF_1768</name>
</gene>
<dbReference type="InterPro" id="IPR005119">
    <property type="entry name" value="LysR_subst-bd"/>
</dbReference>
<evidence type="ECO:0000313" key="6">
    <source>
        <dbReference type="EMBL" id="AAF84577.1"/>
    </source>
</evidence>
<dbReference type="Proteomes" id="UP000000812">
    <property type="component" value="Chromosome"/>
</dbReference>
<dbReference type="STRING" id="160492.XF_1768"/>
<protein>
    <submittedName>
        <fullName evidence="6">Transcriptional regulator (LysR family)</fullName>
    </submittedName>
</protein>
<dbReference type="Gene3D" id="1.10.10.10">
    <property type="entry name" value="Winged helix-like DNA-binding domain superfamily/Winged helix DNA-binding domain"/>
    <property type="match status" value="1"/>
</dbReference>
<dbReference type="InterPro" id="IPR000847">
    <property type="entry name" value="LysR_HTH_N"/>
</dbReference>
<dbReference type="KEGG" id="xfa:XF_1768"/>
<dbReference type="CDD" id="cd08474">
    <property type="entry name" value="PBP2_CrgA_like_5"/>
    <property type="match status" value="1"/>
</dbReference>
<dbReference type="InterPro" id="IPR058163">
    <property type="entry name" value="LysR-type_TF_proteobact-type"/>
</dbReference>
<accession>Q9PCL0</accession>
<dbReference type="PROSITE" id="PS50931">
    <property type="entry name" value="HTH_LYSR"/>
    <property type="match status" value="1"/>
</dbReference>
<dbReference type="InterPro" id="IPR036388">
    <property type="entry name" value="WH-like_DNA-bd_sf"/>
</dbReference>
<evidence type="ECO:0000313" key="7">
    <source>
        <dbReference type="Proteomes" id="UP000000812"/>
    </source>
</evidence>
<evidence type="ECO:0000256" key="4">
    <source>
        <dbReference type="ARBA" id="ARBA00023163"/>
    </source>
</evidence>
<dbReference type="InterPro" id="IPR036390">
    <property type="entry name" value="WH_DNA-bd_sf"/>
</dbReference>
<evidence type="ECO:0000259" key="5">
    <source>
        <dbReference type="PROSITE" id="PS50931"/>
    </source>
</evidence>
<keyword evidence="4" id="KW-0804">Transcription</keyword>
<dbReference type="PIR" id="A82640">
    <property type="entry name" value="A82640"/>
</dbReference>
<reference evidence="6 7" key="1">
    <citation type="journal article" date="2000" name="Nature">
        <title>The genome sequence of the plant pathogen Xylella fastidiosa.</title>
        <authorList>
            <person name="Simpson A.J."/>
            <person name="Reinach F.C."/>
            <person name="Arruda P."/>
            <person name="Abreu F.A."/>
            <person name="Acencio M."/>
            <person name="Alvarenga R."/>
            <person name="Alves L.M."/>
            <person name="Araya J.E."/>
            <person name="Baia G.S."/>
            <person name="Baptista C.S."/>
            <person name="Barros M.H."/>
            <person name="Bonaccorsi E.D."/>
            <person name="Bordin S."/>
            <person name="Bove J.M."/>
            <person name="Briones M.R."/>
            <person name="Bueno M.R."/>
            <person name="Camargo A.A."/>
            <person name="Camargo L.E."/>
            <person name="Carraro D.M."/>
            <person name="Carrer H."/>
            <person name="Colauto N.B."/>
            <person name="Colombo C."/>
            <person name="Costa F.F."/>
            <person name="Costa M.C."/>
            <person name="Costa-Neto C.M."/>
            <person name="Coutinho L.L."/>
            <person name="Cristofani M."/>
            <person name="Dias-Neto E."/>
            <person name="Docena C."/>
            <person name="El-Dorry H."/>
            <person name="Facincani A.P."/>
            <person name="Ferreira A.J."/>
            <person name="Ferreira V.C."/>
            <person name="Ferro J.A."/>
            <person name="Fraga J.S."/>
            <person name="Franca S.C."/>
            <person name="Franco M.C."/>
            <person name="Frohme M."/>
            <person name="Furlan L.R."/>
            <person name="Garnier M."/>
            <person name="Goldman G.H."/>
            <person name="Goldman M.H."/>
            <person name="Gomes S.L."/>
            <person name="Gruber A."/>
            <person name="Ho P.L."/>
            <person name="Hoheisel J.D."/>
            <person name="Junqueira M.L."/>
            <person name="Kemper E.L."/>
            <person name="Kitajima J.P."/>
            <person name="Krieger J.E."/>
            <person name="Kuramae E.E."/>
            <person name="Laigret F."/>
            <person name="Lambais M.R."/>
            <person name="Leite L.C."/>
            <person name="Lemos E.G."/>
            <person name="Lemos M.V."/>
            <person name="Lopes S.A."/>
            <person name="Lopes C.R."/>
            <person name="Machado J.A."/>
            <person name="Machado M.A."/>
            <person name="Madeira A.M."/>
            <person name="Madeira H.M."/>
            <person name="Marino C.L."/>
            <person name="Marques M.V."/>
            <person name="Martins E.A."/>
            <person name="Martins E.M."/>
            <person name="Matsukuma A.Y."/>
            <person name="Menck C.F."/>
            <person name="Miracca E.C."/>
            <person name="Miyaki C.Y."/>
            <person name="Monteriro-Vitorello C.B."/>
            <person name="Moon D.H."/>
            <person name="Nagai M.A."/>
            <person name="Nascimento A.L."/>
            <person name="Netto L.E."/>
            <person name="Nhani A.Jr."/>
            <person name="Nobrega F.G."/>
            <person name="Nunes L.R."/>
            <person name="Oliveira M.A."/>
            <person name="de Oliveira M.C."/>
            <person name="de Oliveira R.C."/>
            <person name="Palmieri D.A."/>
            <person name="Paris A."/>
            <person name="Peixoto B.R."/>
            <person name="Pereira G.A."/>
            <person name="Pereira H.A.Jr."/>
            <person name="Pesquero J.B."/>
            <person name="Quaggio R.B."/>
            <person name="Roberto P.G."/>
            <person name="Rodrigues V."/>
            <person name="de M Rosa A.J."/>
            <person name="de Rosa V.E.Jr."/>
            <person name="de Sa R.G."/>
            <person name="Santelli R.V."/>
            <person name="Sawasaki H.E."/>
            <person name="da Silva A.C."/>
            <person name="da Silva A.M."/>
            <person name="da Silva F.R."/>
            <person name="da Silva W.A.Jr."/>
            <person name="da Silveira J.F."/>
            <person name="Silvestri M.L."/>
            <person name="Siqueira W.J."/>
            <person name="de Souza A.A."/>
            <person name="de Souza A.P."/>
            <person name="Terenzi M.F."/>
            <person name="Truffi D."/>
            <person name="Tsai S.M."/>
            <person name="Tsuhako M.H."/>
            <person name="Vallada H."/>
            <person name="Van Sluys M.A."/>
            <person name="Verjovski-Almeida S."/>
            <person name="Vettore A.L."/>
            <person name="Zago M.A."/>
            <person name="Zatz M."/>
            <person name="Meidanis J."/>
            <person name="Setubal J.C."/>
        </authorList>
    </citation>
    <scope>NUCLEOTIDE SEQUENCE [LARGE SCALE GENOMIC DNA]</scope>
    <source>
        <strain evidence="6 7">9a5c</strain>
    </source>
</reference>
<dbReference type="AlphaFoldDB" id="Q9PCL0"/>
<feature type="domain" description="HTH lysR-type" evidence="5">
    <location>
        <begin position="21"/>
        <end position="78"/>
    </location>
</feature>
<keyword evidence="2" id="KW-0805">Transcription regulation</keyword>
<dbReference type="Pfam" id="PF03466">
    <property type="entry name" value="LysR_substrate"/>
    <property type="match status" value="1"/>
</dbReference>
<dbReference type="HOGENOM" id="CLU_039613_16_1_6"/>
<dbReference type="SUPFAM" id="SSF46785">
    <property type="entry name" value="Winged helix' DNA-binding domain"/>
    <property type="match status" value="1"/>
</dbReference>
<dbReference type="SUPFAM" id="SSF53850">
    <property type="entry name" value="Periplasmic binding protein-like II"/>
    <property type="match status" value="1"/>
</dbReference>
<dbReference type="Gene3D" id="3.40.190.290">
    <property type="match status" value="1"/>
</dbReference>
<comment type="similarity">
    <text evidence="1">Belongs to the LysR transcriptional regulatory family.</text>
</comment>
<dbReference type="Pfam" id="PF00126">
    <property type="entry name" value="HTH_1"/>
    <property type="match status" value="1"/>
</dbReference>
<dbReference type="FunFam" id="1.10.10.10:FF:000001">
    <property type="entry name" value="LysR family transcriptional regulator"/>
    <property type="match status" value="1"/>
</dbReference>
<evidence type="ECO:0000256" key="1">
    <source>
        <dbReference type="ARBA" id="ARBA00009437"/>
    </source>
</evidence>